<protein>
    <submittedName>
        <fullName evidence="1">Uncharacterized protein</fullName>
    </submittedName>
</protein>
<evidence type="ECO:0000313" key="1">
    <source>
        <dbReference type="EMBL" id="RCK03889.1"/>
    </source>
</evidence>
<dbReference type="Proteomes" id="UP000252419">
    <property type="component" value="Unassembled WGS sequence"/>
</dbReference>
<organism evidence="1 2">
    <name type="scientific">Thalassospira xianhensis MCCC 1A02616</name>
    <dbReference type="NCBI Taxonomy" id="1177929"/>
    <lineage>
        <taxon>Bacteria</taxon>
        <taxon>Pseudomonadati</taxon>
        <taxon>Pseudomonadota</taxon>
        <taxon>Alphaproteobacteria</taxon>
        <taxon>Rhodospirillales</taxon>
        <taxon>Thalassospiraceae</taxon>
        <taxon>Thalassospira</taxon>
    </lineage>
</organism>
<sequence>MNTTRKPIRTDADYQSAPQLFETLSGAEPDSPEADQLEKLGILIDQYETARFSVSRTVQ</sequence>
<gene>
    <name evidence="1" type="ORF">TH5_22990</name>
</gene>
<accession>A0A367U721</accession>
<dbReference type="RefSeq" id="WP_114123767.1">
    <property type="nucleotide sequence ID" value="NZ_JPWA01000044.1"/>
</dbReference>
<proteinExistence type="predicted"/>
<dbReference type="AlphaFoldDB" id="A0A367U721"/>
<dbReference type="EMBL" id="JPWA01000044">
    <property type="protein sequence ID" value="RCK03889.1"/>
    <property type="molecule type" value="Genomic_DNA"/>
</dbReference>
<name>A0A367U721_9PROT</name>
<reference evidence="1 2" key="1">
    <citation type="submission" date="2014-07" db="EMBL/GenBank/DDBJ databases">
        <title>Draft genome sequence of Thalassospira xianhensis P-4 (MCCC 1A02616).</title>
        <authorList>
            <person name="Lai Q."/>
            <person name="Shao Z."/>
        </authorList>
    </citation>
    <scope>NUCLEOTIDE SEQUENCE [LARGE SCALE GENOMIC DNA]</scope>
    <source>
        <strain evidence="1 2">MCCC 1A02616</strain>
    </source>
</reference>
<keyword evidence="2" id="KW-1185">Reference proteome</keyword>
<comment type="caution">
    <text evidence="1">The sequence shown here is derived from an EMBL/GenBank/DDBJ whole genome shotgun (WGS) entry which is preliminary data.</text>
</comment>
<evidence type="ECO:0000313" key="2">
    <source>
        <dbReference type="Proteomes" id="UP000252419"/>
    </source>
</evidence>